<organism evidence="2">
    <name type="scientific">Candidatus Moduliflexus flocculans</name>
    <dbReference type="NCBI Taxonomy" id="1499966"/>
    <lineage>
        <taxon>Bacteria</taxon>
        <taxon>Candidatus Moduliflexota</taxon>
        <taxon>Candidatus Moduliflexia</taxon>
        <taxon>Candidatus Moduliflexales</taxon>
        <taxon>Candidatus Moduliflexaceae</taxon>
    </lineage>
</organism>
<evidence type="ECO:0000313" key="3">
    <source>
        <dbReference type="Proteomes" id="UP000030700"/>
    </source>
</evidence>
<dbReference type="HOGENOM" id="CLU_134449_1_0_0"/>
<name>A0A0S6W3V3_9BACT</name>
<dbReference type="InterPro" id="IPR000182">
    <property type="entry name" value="GNAT_dom"/>
</dbReference>
<proteinExistence type="predicted"/>
<dbReference type="InterPro" id="IPR016181">
    <property type="entry name" value="Acyl_CoA_acyltransferase"/>
</dbReference>
<dbReference type="PROSITE" id="PS51186">
    <property type="entry name" value="GNAT"/>
    <property type="match status" value="1"/>
</dbReference>
<evidence type="ECO:0000259" key="1">
    <source>
        <dbReference type="PROSITE" id="PS51186"/>
    </source>
</evidence>
<keyword evidence="2" id="KW-0808">Transferase</keyword>
<accession>A0A0S6W3V3</accession>
<dbReference type="STRING" id="1499966.U14_03995"/>
<dbReference type="SUPFAM" id="SSF55729">
    <property type="entry name" value="Acyl-CoA N-acyltransferases (Nat)"/>
    <property type="match status" value="1"/>
</dbReference>
<dbReference type="GO" id="GO:0016747">
    <property type="term" value="F:acyltransferase activity, transferring groups other than amino-acyl groups"/>
    <property type="evidence" value="ECO:0007669"/>
    <property type="project" value="InterPro"/>
</dbReference>
<dbReference type="Pfam" id="PF00583">
    <property type="entry name" value="Acetyltransf_1"/>
    <property type="match status" value="1"/>
</dbReference>
<dbReference type="AlphaFoldDB" id="A0A0S6W3V3"/>
<dbReference type="EMBL" id="DF820459">
    <property type="protein sequence ID" value="GAK52739.1"/>
    <property type="molecule type" value="Genomic_DNA"/>
</dbReference>
<evidence type="ECO:0000313" key="2">
    <source>
        <dbReference type="EMBL" id="GAK52739.1"/>
    </source>
</evidence>
<feature type="domain" description="N-acetyltransferase" evidence="1">
    <location>
        <begin position="1"/>
        <end position="155"/>
    </location>
</feature>
<reference evidence="2" key="1">
    <citation type="journal article" date="2015" name="PeerJ">
        <title>First genomic representation of candidate bacterial phylum KSB3 points to enhanced environmental sensing as a trigger of wastewater bulking.</title>
        <authorList>
            <person name="Sekiguchi Y."/>
            <person name="Ohashi A."/>
            <person name="Parks D.H."/>
            <person name="Yamauchi T."/>
            <person name="Tyson G.W."/>
            <person name="Hugenholtz P."/>
        </authorList>
    </citation>
    <scope>NUCLEOTIDE SEQUENCE [LARGE SCALE GENOMIC DNA]</scope>
</reference>
<dbReference type="CDD" id="cd04301">
    <property type="entry name" value="NAT_SF"/>
    <property type="match status" value="1"/>
</dbReference>
<sequence length="161" mass="18312">MNITLVQGGKEHIEDCITALTTSALGEKYFPSREKAYNGIIEFVEHGTLLIARDDRKRFIGFLCYLENGAFHAFPYLHILAISATKRGKGYGNATMDVFEKMMFRAKDKIFLVVADFNPRAQHFYLQRGYQAVGTIPDLYRAGIAEHLMMKIKPDENNGKE</sequence>
<protein>
    <submittedName>
        <fullName evidence="2">GCN5-related N-acetyltransferase</fullName>
    </submittedName>
</protein>
<dbReference type="Proteomes" id="UP000030700">
    <property type="component" value="Unassembled WGS sequence"/>
</dbReference>
<gene>
    <name evidence="2" type="ORF">U14_03995</name>
</gene>
<dbReference type="Gene3D" id="3.40.630.30">
    <property type="match status" value="1"/>
</dbReference>
<keyword evidence="3" id="KW-1185">Reference proteome</keyword>